<dbReference type="GO" id="GO:0004074">
    <property type="term" value="F:biliverdin reductase [NAD(P)H] activity"/>
    <property type="evidence" value="ECO:0007669"/>
    <property type="project" value="TreeGrafter"/>
</dbReference>
<dbReference type="PANTHER" id="PTHR43355">
    <property type="entry name" value="FLAVIN REDUCTASE (NADPH)"/>
    <property type="match status" value="1"/>
</dbReference>
<organism evidence="2 3">
    <name type="scientific">Amycolatopsis camponoti</name>
    <dbReference type="NCBI Taxonomy" id="2606593"/>
    <lineage>
        <taxon>Bacteria</taxon>
        <taxon>Bacillati</taxon>
        <taxon>Actinomycetota</taxon>
        <taxon>Actinomycetes</taxon>
        <taxon>Pseudonocardiales</taxon>
        <taxon>Pseudonocardiaceae</taxon>
        <taxon>Amycolatopsis</taxon>
    </lineage>
</organism>
<dbReference type="InterPro" id="IPR016040">
    <property type="entry name" value="NAD(P)-bd_dom"/>
</dbReference>
<dbReference type="GO" id="GO:0042602">
    <property type="term" value="F:riboflavin reductase (NADPH) activity"/>
    <property type="evidence" value="ECO:0007669"/>
    <property type="project" value="TreeGrafter"/>
</dbReference>
<dbReference type="Proteomes" id="UP000399805">
    <property type="component" value="Unassembled WGS sequence"/>
</dbReference>
<evidence type="ECO:0000313" key="2">
    <source>
        <dbReference type="EMBL" id="VVJ21872.1"/>
    </source>
</evidence>
<protein>
    <submittedName>
        <fullName evidence="2">Putative flavin reductase</fullName>
    </submittedName>
</protein>
<dbReference type="InterPro" id="IPR051606">
    <property type="entry name" value="Polyketide_Oxido-like"/>
</dbReference>
<reference evidence="2 3" key="1">
    <citation type="submission" date="2019-09" db="EMBL/GenBank/DDBJ databases">
        <authorList>
            <person name="Leyn A S."/>
        </authorList>
    </citation>
    <scope>NUCLEOTIDE SEQUENCE [LARGE SCALE GENOMIC DNA]</scope>
    <source>
        <strain evidence="2">AA231_1</strain>
    </source>
</reference>
<evidence type="ECO:0000259" key="1">
    <source>
        <dbReference type="Pfam" id="PF13460"/>
    </source>
</evidence>
<name>A0A6I8M1N3_9PSEU</name>
<dbReference type="Gene3D" id="3.40.50.720">
    <property type="entry name" value="NAD(P)-binding Rossmann-like Domain"/>
    <property type="match status" value="1"/>
</dbReference>
<feature type="domain" description="NAD(P)-binding" evidence="1">
    <location>
        <begin position="22"/>
        <end position="203"/>
    </location>
</feature>
<gene>
    <name evidence="2" type="ORF">AA23TX_06886</name>
</gene>
<keyword evidence="3" id="KW-1185">Reference proteome</keyword>
<dbReference type="InterPro" id="IPR036291">
    <property type="entry name" value="NAD(P)-bd_dom_sf"/>
</dbReference>
<dbReference type="Pfam" id="PF13460">
    <property type="entry name" value="NAD_binding_10"/>
    <property type="match status" value="1"/>
</dbReference>
<evidence type="ECO:0000313" key="3">
    <source>
        <dbReference type="Proteomes" id="UP000399805"/>
    </source>
</evidence>
<dbReference type="SUPFAM" id="SSF51735">
    <property type="entry name" value="NAD(P)-binding Rossmann-fold domains"/>
    <property type="match status" value="1"/>
</dbReference>
<proteinExistence type="predicted"/>
<accession>A0A6I8M1N3</accession>
<dbReference type="AlphaFoldDB" id="A0A6I8M1N3"/>
<dbReference type="EMBL" id="CABVGP010000002">
    <property type="protein sequence ID" value="VVJ21872.1"/>
    <property type="molecule type" value="Genomic_DNA"/>
</dbReference>
<dbReference type="PANTHER" id="PTHR43355:SF2">
    <property type="entry name" value="FLAVIN REDUCTASE (NADPH)"/>
    <property type="match status" value="1"/>
</dbReference>
<sequence length="216" mass="21841">MHLLLNRGLRNVSGMNLTVLAASGRTGLAITREALQRGHTVTAIARDPARIALPESPELRKVAGDVTDPGSIAAVVGADSVVLSGLGTEQAGILLAGAKALVAAGPRRIVWLGAYGTGKSAEVAGEGAAVLGKLLGDRLPDKIDADNTILAAGGTVFHAGLLDEGPESAHRRTVGLDAAPPFDLTAKVSRETVAAAMLDEAETPRFPGAVALPLAG</sequence>